<keyword evidence="2" id="KW-1185">Reference proteome</keyword>
<evidence type="ECO:0000313" key="2">
    <source>
        <dbReference type="Proteomes" id="UP000593567"/>
    </source>
</evidence>
<reference evidence="1" key="1">
    <citation type="submission" date="2020-06" db="EMBL/GenBank/DDBJ databases">
        <title>Draft genome of Bugula neritina, a colonial animal packing powerful symbionts and potential medicines.</title>
        <authorList>
            <person name="Rayko M."/>
        </authorList>
    </citation>
    <scope>NUCLEOTIDE SEQUENCE [LARGE SCALE GENOMIC DNA]</scope>
    <source>
        <strain evidence="1">Kwan_BN1</strain>
    </source>
</reference>
<comment type="caution">
    <text evidence="1">The sequence shown here is derived from an EMBL/GenBank/DDBJ whole genome shotgun (WGS) entry which is preliminary data.</text>
</comment>
<gene>
    <name evidence="1" type="ORF">EB796_013369</name>
</gene>
<accession>A0A7J7JSB2</accession>
<proteinExistence type="predicted"/>
<evidence type="ECO:0000313" key="1">
    <source>
        <dbReference type="EMBL" id="KAF6028318.1"/>
    </source>
</evidence>
<dbReference type="AlphaFoldDB" id="A0A7J7JSB2"/>
<name>A0A7J7JSB2_BUGNE</name>
<dbReference type="OrthoDB" id="10051515at2759"/>
<sequence length="81" mass="9542">MGIIFAWASISYRVYHIHFPPLELVTGIEELLPYVFFGDEAVPLKPYMMRPFPARKLDNNHKQVFNYRLSRARRVVENAFG</sequence>
<organism evidence="1 2">
    <name type="scientific">Bugula neritina</name>
    <name type="common">Brown bryozoan</name>
    <name type="synonym">Sertularia neritina</name>
    <dbReference type="NCBI Taxonomy" id="10212"/>
    <lineage>
        <taxon>Eukaryota</taxon>
        <taxon>Metazoa</taxon>
        <taxon>Spiralia</taxon>
        <taxon>Lophotrochozoa</taxon>
        <taxon>Bryozoa</taxon>
        <taxon>Gymnolaemata</taxon>
        <taxon>Cheilostomatida</taxon>
        <taxon>Flustrina</taxon>
        <taxon>Buguloidea</taxon>
        <taxon>Bugulidae</taxon>
        <taxon>Bugula</taxon>
    </lineage>
</organism>
<protein>
    <recommendedName>
        <fullName evidence="3">DDE Tnp4 domain-containing protein</fullName>
    </recommendedName>
</protein>
<evidence type="ECO:0008006" key="3">
    <source>
        <dbReference type="Google" id="ProtNLM"/>
    </source>
</evidence>
<dbReference type="EMBL" id="VXIV02001963">
    <property type="protein sequence ID" value="KAF6028318.1"/>
    <property type="molecule type" value="Genomic_DNA"/>
</dbReference>
<dbReference type="Proteomes" id="UP000593567">
    <property type="component" value="Unassembled WGS sequence"/>
</dbReference>